<feature type="repeat" description="NHL" evidence="2">
    <location>
        <begin position="79"/>
        <end position="110"/>
    </location>
</feature>
<name>A0A8S3JD88_9BILA</name>
<evidence type="ECO:0000313" key="5">
    <source>
        <dbReference type="Proteomes" id="UP000676336"/>
    </source>
</evidence>
<dbReference type="Proteomes" id="UP000676336">
    <property type="component" value="Unassembled WGS sequence"/>
</dbReference>
<dbReference type="Gene3D" id="2.120.10.30">
    <property type="entry name" value="TolB, C-terminal domain"/>
    <property type="match status" value="1"/>
</dbReference>
<proteinExistence type="predicted"/>
<dbReference type="PROSITE" id="PS51125">
    <property type="entry name" value="NHL"/>
    <property type="match status" value="1"/>
</dbReference>
<evidence type="ECO:0000313" key="4">
    <source>
        <dbReference type="EMBL" id="CAF5216766.1"/>
    </source>
</evidence>
<dbReference type="Proteomes" id="UP000681720">
    <property type="component" value="Unassembled WGS sequence"/>
</dbReference>
<dbReference type="Pfam" id="PF01436">
    <property type="entry name" value="NHL"/>
    <property type="match status" value="1"/>
</dbReference>
<keyword evidence="1" id="KW-0677">Repeat</keyword>
<evidence type="ECO:0000313" key="3">
    <source>
        <dbReference type="EMBL" id="CAF4346332.1"/>
    </source>
</evidence>
<dbReference type="SUPFAM" id="SSF63829">
    <property type="entry name" value="Calcium-dependent phosphotriesterase"/>
    <property type="match status" value="1"/>
</dbReference>
<gene>
    <name evidence="3" type="ORF">GIL414_LOCUS27774</name>
    <name evidence="4" type="ORF">SMN809_LOCUS80177</name>
</gene>
<organism evidence="4 5">
    <name type="scientific">Rotaria magnacalcarata</name>
    <dbReference type="NCBI Taxonomy" id="392030"/>
    <lineage>
        <taxon>Eukaryota</taxon>
        <taxon>Metazoa</taxon>
        <taxon>Spiralia</taxon>
        <taxon>Gnathifera</taxon>
        <taxon>Rotifera</taxon>
        <taxon>Eurotatoria</taxon>
        <taxon>Bdelloidea</taxon>
        <taxon>Philodinida</taxon>
        <taxon>Philodinidae</taxon>
        <taxon>Rotaria</taxon>
    </lineage>
</organism>
<sequence>MVRWEREKVLKIKQELVKFKNDPNILPKNASKANIFCILENSLALSLAVFIPNIPANARWTEKGITVAGGNGSGNALNQLKGPYGLCVDDDQNIYIADTSNHRIVQWKAGAASGQVIAGGNGPGNGTEQLNTPFDVIIDKE</sequence>
<accession>A0A8S3JD88</accession>
<evidence type="ECO:0000256" key="2">
    <source>
        <dbReference type="PROSITE-ProRule" id="PRU00504"/>
    </source>
</evidence>
<reference evidence="4" key="1">
    <citation type="submission" date="2021-02" db="EMBL/GenBank/DDBJ databases">
        <authorList>
            <person name="Nowell W R."/>
        </authorList>
    </citation>
    <scope>NUCLEOTIDE SEQUENCE</scope>
</reference>
<feature type="non-terminal residue" evidence="4">
    <location>
        <position position="141"/>
    </location>
</feature>
<dbReference type="EMBL" id="CAJOBI010344559">
    <property type="protein sequence ID" value="CAF5216766.1"/>
    <property type="molecule type" value="Genomic_DNA"/>
</dbReference>
<dbReference type="InterPro" id="IPR001258">
    <property type="entry name" value="NHL_repeat"/>
</dbReference>
<evidence type="ECO:0000256" key="1">
    <source>
        <dbReference type="ARBA" id="ARBA00022737"/>
    </source>
</evidence>
<dbReference type="InterPro" id="IPR011042">
    <property type="entry name" value="6-blade_b-propeller_TolB-like"/>
</dbReference>
<dbReference type="AlphaFoldDB" id="A0A8S3JD88"/>
<dbReference type="EMBL" id="CAJOBJ010045156">
    <property type="protein sequence ID" value="CAF4346332.1"/>
    <property type="molecule type" value="Genomic_DNA"/>
</dbReference>
<protein>
    <submittedName>
        <fullName evidence="4">Uncharacterized protein</fullName>
    </submittedName>
</protein>
<comment type="caution">
    <text evidence="4">The sequence shown here is derived from an EMBL/GenBank/DDBJ whole genome shotgun (WGS) entry which is preliminary data.</text>
</comment>